<comment type="similarity">
    <text evidence="1">Belongs to the protein kinase superfamily. CAMK Ser/Thr protein kinase family. PIM subfamily.</text>
</comment>
<keyword evidence="5 10" id="KW-0547">Nucleotide-binding</keyword>
<evidence type="ECO:0000256" key="5">
    <source>
        <dbReference type="ARBA" id="ARBA00022741"/>
    </source>
</evidence>
<evidence type="ECO:0000256" key="10">
    <source>
        <dbReference type="PROSITE-ProRule" id="PRU10141"/>
    </source>
</evidence>
<accession>A0AB32TLF7</accession>
<dbReference type="InterPro" id="IPR008271">
    <property type="entry name" value="Ser/Thr_kinase_AS"/>
</dbReference>
<dbReference type="FunFam" id="1.10.510.10:FF:000392">
    <property type="entry name" value="Pim proto-oncogene, serine/threonine kinase,-related 152"/>
    <property type="match status" value="1"/>
</dbReference>
<dbReference type="Gene3D" id="1.10.510.10">
    <property type="entry name" value="Transferase(Phosphotransferase) domain 1"/>
    <property type="match status" value="1"/>
</dbReference>
<dbReference type="CDD" id="cd14005">
    <property type="entry name" value="STKc_PIM"/>
    <property type="match status" value="1"/>
</dbReference>
<dbReference type="Proteomes" id="UP000000437">
    <property type="component" value="Chromosome 1"/>
</dbReference>
<feature type="binding site" evidence="10">
    <location>
        <position position="166"/>
    </location>
    <ligand>
        <name>ATP</name>
        <dbReference type="ChEBI" id="CHEBI:30616"/>
    </ligand>
</feature>
<dbReference type="FunFam" id="3.30.200.20:FF:000246">
    <property type="entry name" value="Pim proto-oncogene, serine/threonine kinase,-related 152"/>
    <property type="match status" value="1"/>
</dbReference>
<dbReference type="InterPro" id="IPR011009">
    <property type="entry name" value="Kinase-like_dom_sf"/>
</dbReference>
<evidence type="ECO:0000313" key="15">
    <source>
        <dbReference type="RefSeq" id="XP_068074121.1"/>
    </source>
</evidence>
<feature type="domain" description="Protein kinase" evidence="13">
    <location>
        <begin position="137"/>
        <end position="395"/>
    </location>
</feature>
<dbReference type="GO" id="GO:0005524">
    <property type="term" value="F:ATP binding"/>
    <property type="evidence" value="ECO:0007669"/>
    <property type="project" value="UniProtKB-UniRule"/>
</dbReference>
<sequence length="399" mass="45214">MGHRFTKVIPITDDGVYDQHLRIPHQPGTNWAVQHLHPCDETPVCVVGGGGDGEELVEKGGGGGEGGKERGDRGLEEACRVQEKRKKGKWRRRLISIFKPAKKPLPESPSCQQCNEGEQSKVAWARKSSDDYIFSHYTIGDELGKGGFGVVYEGKRLDDGLKVAVKYVTKSQDTECISIPDHPNPLPKEIALTILANKGPSDPHIIKLLDWQDHEDHYVLILECPSPCENLEEFLYHHGGTLDENTTRHIMEQAIHAADLCCQRGVFHRDVKLENLLINKETSEVKLIDFGCADILKKSSYKTYSGTDAYAPPEYKLKGKYYGKPATAFSLGMVMFMLLCGHFPTHYDIFQLKYKRYSYIQPRQSKDCCRLLRELLNPHDSERISLSQILSHNWFKVYI</sequence>
<dbReference type="CTD" id="137490025"/>
<dbReference type="GeneID" id="137490025"/>
<evidence type="ECO:0000256" key="2">
    <source>
        <dbReference type="ARBA" id="ARBA00012513"/>
    </source>
</evidence>
<feature type="region of interest" description="Disordered" evidence="12">
    <location>
        <begin position="53"/>
        <end position="73"/>
    </location>
</feature>
<dbReference type="InterPro" id="IPR000719">
    <property type="entry name" value="Prot_kinase_dom"/>
</dbReference>
<dbReference type="EC" id="2.7.11.1" evidence="2"/>
<comment type="catalytic activity">
    <reaction evidence="8">
        <text>L-threonyl-[protein] + ATP = O-phospho-L-threonyl-[protein] + ADP + H(+)</text>
        <dbReference type="Rhea" id="RHEA:46608"/>
        <dbReference type="Rhea" id="RHEA-COMP:11060"/>
        <dbReference type="Rhea" id="RHEA-COMP:11605"/>
        <dbReference type="ChEBI" id="CHEBI:15378"/>
        <dbReference type="ChEBI" id="CHEBI:30013"/>
        <dbReference type="ChEBI" id="CHEBI:30616"/>
        <dbReference type="ChEBI" id="CHEBI:61977"/>
        <dbReference type="ChEBI" id="CHEBI:456216"/>
        <dbReference type="EC" id="2.7.11.1"/>
    </reaction>
</comment>
<name>A0AB32TLF7_DANRE</name>
<evidence type="ECO:0000256" key="4">
    <source>
        <dbReference type="ARBA" id="ARBA00022679"/>
    </source>
</evidence>
<keyword evidence="6" id="KW-0418">Kinase</keyword>
<dbReference type="ZFIN" id="ZDB-GENE-130530-656">
    <property type="gene designation" value="zmp:0000000653"/>
</dbReference>
<evidence type="ECO:0000313" key="17">
    <source>
        <dbReference type="ZFIN" id="ZDB-GENE-130530-656"/>
    </source>
</evidence>
<evidence type="ECO:0000313" key="14">
    <source>
        <dbReference type="Proteomes" id="UP000000437"/>
    </source>
</evidence>
<dbReference type="KEGG" id="dre:137490025"/>
<reference evidence="14" key="1">
    <citation type="journal article" date="2013" name="Nature">
        <title>The zebrafish reference genome sequence and its relationship to the human genome.</title>
        <authorList>
            <consortium name="Genome Reference Consortium Zebrafish"/>
            <person name="Howe K."/>
            <person name="Clark M.D."/>
            <person name="Torroja C.F."/>
            <person name="Torrance J."/>
            <person name="Berthelot C."/>
            <person name="Muffato M."/>
            <person name="Collins J.E."/>
            <person name="Humphray S."/>
            <person name="McLaren K."/>
            <person name="Matthews L."/>
            <person name="McLaren S."/>
            <person name="Sealy I."/>
            <person name="Caccamo M."/>
            <person name="Churcher C."/>
            <person name="Scott C."/>
            <person name="Barrett J.C."/>
            <person name="Koch R."/>
            <person name="Rauch G.J."/>
            <person name="White S."/>
            <person name="Chow W."/>
            <person name="Kilian B."/>
            <person name="Quintais L.T."/>
            <person name="Guerra-Assuncao J.A."/>
            <person name="Zhou Y."/>
            <person name="Gu Y."/>
            <person name="Yen J."/>
            <person name="Vogel J.H."/>
            <person name="Eyre T."/>
            <person name="Redmond S."/>
            <person name="Banerjee R."/>
            <person name="Chi J."/>
            <person name="Fu B."/>
            <person name="Langley E."/>
            <person name="Maguire S.F."/>
            <person name="Laird G.K."/>
            <person name="Lloyd D."/>
            <person name="Kenyon E."/>
            <person name="Donaldson S."/>
            <person name="Sehra H."/>
            <person name="Almeida-King J."/>
            <person name="Loveland J."/>
            <person name="Trevanion S."/>
            <person name="Jones M."/>
            <person name="Quail M."/>
            <person name="Willey D."/>
            <person name="Hunt A."/>
            <person name="Burton J."/>
            <person name="Sims S."/>
            <person name="McLay K."/>
            <person name="Plumb B."/>
            <person name="Davis J."/>
            <person name="Clee C."/>
            <person name="Oliver K."/>
            <person name="Clark R."/>
            <person name="Riddle C."/>
            <person name="Elliot D."/>
            <person name="Eliott D."/>
            <person name="Threadgold G."/>
            <person name="Harden G."/>
            <person name="Ware D."/>
            <person name="Begum S."/>
            <person name="Mortimore B."/>
            <person name="Mortimer B."/>
            <person name="Kerry G."/>
            <person name="Heath P."/>
            <person name="Phillimore B."/>
            <person name="Tracey A."/>
            <person name="Corby N."/>
            <person name="Dunn M."/>
            <person name="Johnson C."/>
            <person name="Wood J."/>
            <person name="Clark S."/>
            <person name="Pelan S."/>
            <person name="Griffiths G."/>
            <person name="Smith M."/>
            <person name="Glithero R."/>
            <person name="Howden P."/>
            <person name="Barker N."/>
            <person name="Lloyd C."/>
            <person name="Stevens C."/>
            <person name="Harley J."/>
            <person name="Holt K."/>
            <person name="Panagiotidis G."/>
            <person name="Lovell J."/>
            <person name="Beasley H."/>
            <person name="Henderson C."/>
            <person name="Gordon D."/>
            <person name="Auger K."/>
            <person name="Wright D."/>
            <person name="Collins J."/>
            <person name="Raisen C."/>
            <person name="Dyer L."/>
            <person name="Leung K."/>
            <person name="Robertson L."/>
            <person name="Ambridge K."/>
            <person name="Leongamornlert D."/>
            <person name="McGuire S."/>
            <person name="Gilderthorp R."/>
            <person name="Griffiths C."/>
            <person name="Manthravadi D."/>
            <person name="Nichol S."/>
            <person name="Barker G."/>
            <person name="Whitehead S."/>
            <person name="Kay M."/>
            <person name="Brown J."/>
            <person name="Murnane C."/>
            <person name="Gray E."/>
            <person name="Humphries M."/>
            <person name="Sycamore N."/>
            <person name="Barker D."/>
            <person name="Saunders D."/>
            <person name="Wallis J."/>
            <person name="Babbage A."/>
            <person name="Hammond S."/>
            <person name="Mashreghi-Mohammadi M."/>
            <person name="Barr L."/>
            <person name="Martin S."/>
            <person name="Wray P."/>
            <person name="Ellington A."/>
            <person name="Matthews N."/>
            <person name="Ellwood M."/>
            <person name="Woodmansey R."/>
            <person name="Clark G."/>
            <person name="Cooper J."/>
            <person name="Cooper J."/>
            <person name="Tromans A."/>
            <person name="Grafham D."/>
            <person name="Skuce C."/>
            <person name="Pandian R."/>
            <person name="Andrews R."/>
            <person name="Harrison E."/>
            <person name="Kimberley A."/>
            <person name="Garnett J."/>
            <person name="Fosker N."/>
            <person name="Hall R."/>
            <person name="Garner P."/>
            <person name="Kelly D."/>
            <person name="Bird C."/>
            <person name="Palmer S."/>
            <person name="Gehring I."/>
            <person name="Berger A."/>
            <person name="Dooley C.M."/>
            <person name="Ersan-Urun Z."/>
            <person name="Eser C."/>
            <person name="Geiger H."/>
            <person name="Geisler M."/>
            <person name="Karotki L."/>
            <person name="Kirn A."/>
            <person name="Konantz J."/>
            <person name="Konantz M."/>
            <person name="Oberlander M."/>
            <person name="Rudolph-Geiger S."/>
            <person name="Teucke M."/>
            <person name="Lanz C."/>
            <person name="Raddatz G."/>
            <person name="Osoegawa K."/>
            <person name="Zhu B."/>
            <person name="Rapp A."/>
            <person name="Widaa S."/>
            <person name="Langford C."/>
            <person name="Yang F."/>
            <person name="Schuster S.C."/>
            <person name="Carter N.P."/>
            <person name="Harrow J."/>
            <person name="Ning Z."/>
            <person name="Herrero J."/>
            <person name="Searle S.M."/>
            <person name="Enright A."/>
            <person name="Geisler R."/>
            <person name="Plasterk R.H."/>
            <person name="Lee C."/>
            <person name="Westerfield M."/>
            <person name="de Jong P.J."/>
            <person name="Zon L.I."/>
            <person name="Postlethwait J.H."/>
            <person name="Nusslein-Volhard C."/>
            <person name="Hubbard T.J."/>
            <person name="Roest Crollius H."/>
            <person name="Rogers J."/>
            <person name="Stemple D.L."/>
        </authorList>
    </citation>
    <scope>NUCLEOTIDE SEQUENCE [LARGE SCALE GENOMIC DNA]</scope>
    <source>
        <strain evidence="14">Tuebingen</strain>
    </source>
</reference>
<keyword evidence="3 11" id="KW-0723">Serine/threonine-protein kinase</keyword>
<dbReference type="SMART" id="SM00220">
    <property type="entry name" value="S_TKc"/>
    <property type="match status" value="1"/>
</dbReference>
<evidence type="ECO:0000256" key="6">
    <source>
        <dbReference type="ARBA" id="ARBA00022777"/>
    </source>
</evidence>
<evidence type="ECO:0000256" key="9">
    <source>
        <dbReference type="ARBA" id="ARBA00048679"/>
    </source>
</evidence>
<dbReference type="RefSeq" id="XP_068077017.1">
    <property type="nucleotide sequence ID" value="XM_068220916.1"/>
</dbReference>
<evidence type="ECO:0000256" key="12">
    <source>
        <dbReference type="SAM" id="MobiDB-lite"/>
    </source>
</evidence>
<dbReference type="PANTHER" id="PTHR22984:SF11">
    <property type="entry name" value="AURORA KINASE-RELATED"/>
    <property type="match status" value="1"/>
</dbReference>
<keyword evidence="14" id="KW-1185">Reference proteome</keyword>
<dbReference type="AGR" id="ZFIN:ZDB-GENE-130530-656"/>
<dbReference type="Pfam" id="PF00069">
    <property type="entry name" value="Pkinase"/>
    <property type="match status" value="1"/>
</dbReference>
<evidence type="ECO:0000256" key="7">
    <source>
        <dbReference type="ARBA" id="ARBA00022840"/>
    </source>
</evidence>
<dbReference type="SUPFAM" id="SSF56112">
    <property type="entry name" value="Protein kinase-like (PK-like)"/>
    <property type="match status" value="1"/>
</dbReference>
<evidence type="ECO:0000259" key="13">
    <source>
        <dbReference type="PROSITE" id="PS50011"/>
    </source>
</evidence>
<dbReference type="GO" id="GO:0004674">
    <property type="term" value="F:protein serine/threonine kinase activity"/>
    <property type="evidence" value="ECO:0007669"/>
    <property type="project" value="UniProtKB-KW"/>
</dbReference>
<dbReference type="InterPro" id="IPR017441">
    <property type="entry name" value="Protein_kinase_ATP_BS"/>
</dbReference>
<comment type="catalytic activity">
    <reaction evidence="9">
        <text>L-seryl-[protein] + ATP = O-phospho-L-seryl-[protein] + ADP + H(+)</text>
        <dbReference type="Rhea" id="RHEA:17989"/>
        <dbReference type="Rhea" id="RHEA-COMP:9863"/>
        <dbReference type="Rhea" id="RHEA-COMP:11604"/>
        <dbReference type="ChEBI" id="CHEBI:15378"/>
        <dbReference type="ChEBI" id="CHEBI:29999"/>
        <dbReference type="ChEBI" id="CHEBI:30616"/>
        <dbReference type="ChEBI" id="CHEBI:83421"/>
        <dbReference type="ChEBI" id="CHEBI:456216"/>
        <dbReference type="EC" id="2.7.11.1"/>
    </reaction>
</comment>
<evidence type="ECO:0000256" key="11">
    <source>
        <dbReference type="RuleBase" id="RU000304"/>
    </source>
</evidence>
<dbReference type="RefSeq" id="XP_068074121.1">
    <property type="nucleotide sequence ID" value="XM_068218020.1"/>
</dbReference>
<dbReference type="Gene3D" id="3.30.200.20">
    <property type="entry name" value="Phosphorylase Kinase, domain 1"/>
    <property type="match status" value="1"/>
</dbReference>
<keyword evidence="7 10" id="KW-0067">ATP-binding</keyword>
<dbReference type="InterPro" id="IPR051138">
    <property type="entry name" value="PIM_Ser/Thr_kinase"/>
</dbReference>
<keyword evidence="4" id="KW-0808">Transferase</keyword>
<proteinExistence type="inferred from homology"/>
<reference evidence="15 16" key="2">
    <citation type="submission" date="2025-04" db="UniProtKB">
        <authorList>
            <consortium name="RefSeq"/>
        </authorList>
    </citation>
    <scope>IDENTIFICATION</scope>
    <source>
        <strain evidence="15 16">Tuebingen</strain>
    </source>
</reference>
<dbReference type="PROSITE" id="PS00108">
    <property type="entry name" value="PROTEIN_KINASE_ST"/>
    <property type="match status" value="1"/>
</dbReference>
<dbReference type="PROSITE" id="PS50011">
    <property type="entry name" value="PROTEIN_KINASE_DOM"/>
    <property type="match status" value="1"/>
</dbReference>
<evidence type="ECO:0000313" key="16">
    <source>
        <dbReference type="RefSeq" id="XP_068077017.1"/>
    </source>
</evidence>
<organism evidence="14 15">
    <name type="scientific">Danio rerio</name>
    <name type="common">Zebrafish</name>
    <name type="synonym">Brachydanio rerio</name>
    <dbReference type="NCBI Taxonomy" id="7955"/>
    <lineage>
        <taxon>Eukaryota</taxon>
        <taxon>Metazoa</taxon>
        <taxon>Chordata</taxon>
        <taxon>Craniata</taxon>
        <taxon>Vertebrata</taxon>
        <taxon>Euteleostomi</taxon>
        <taxon>Actinopterygii</taxon>
        <taxon>Neopterygii</taxon>
        <taxon>Teleostei</taxon>
        <taxon>Ostariophysi</taxon>
        <taxon>Cypriniformes</taxon>
        <taxon>Danionidae</taxon>
        <taxon>Danioninae</taxon>
        <taxon>Danio</taxon>
    </lineage>
</organism>
<evidence type="ECO:0000256" key="8">
    <source>
        <dbReference type="ARBA" id="ARBA00047899"/>
    </source>
</evidence>
<dbReference type="PROSITE" id="PS00107">
    <property type="entry name" value="PROTEIN_KINASE_ATP"/>
    <property type="match status" value="1"/>
</dbReference>
<evidence type="ECO:0000256" key="3">
    <source>
        <dbReference type="ARBA" id="ARBA00022527"/>
    </source>
</evidence>
<evidence type="ECO:0000256" key="1">
    <source>
        <dbReference type="ARBA" id="ARBA00005505"/>
    </source>
</evidence>
<dbReference type="AlphaFoldDB" id="A0AB32TLF7"/>
<gene>
    <name evidence="17" type="primary">zmp:0000000653</name>
    <name evidence="15 16" type="synonym">LOC137490025</name>
</gene>
<protein>
    <recommendedName>
        <fullName evidence="2">non-specific serine/threonine protein kinase</fullName>
        <ecNumber evidence="2">2.7.11.1</ecNumber>
    </recommendedName>
</protein>
<dbReference type="PANTHER" id="PTHR22984">
    <property type="entry name" value="SERINE/THREONINE-PROTEIN KINASE PIM"/>
    <property type="match status" value="1"/>
</dbReference>